<dbReference type="RefSeq" id="WP_014642748.1">
    <property type="nucleotide sequence ID" value="NC_017668.1"/>
</dbReference>
<feature type="signal peptide" evidence="1">
    <location>
        <begin position="1"/>
        <end position="28"/>
    </location>
</feature>
<evidence type="ECO:0000313" key="2">
    <source>
        <dbReference type="EMBL" id="CCG44849.1"/>
    </source>
</evidence>
<name>I0JL29_HALH3</name>
<dbReference type="Proteomes" id="UP000007397">
    <property type="component" value="Chromosome"/>
</dbReference>
<evidence type="ECO:0000256" key="1">
    <source>
        <dbReference type="SAM" id="SignalP"/>
    </source>
</evidence>
<dbReference type="PATRIC" id="fig|866895.3.peg.1518"/>
<dbReference type="EMBL" id="HE717023">
    <property type="protein sequence ID" value="CCG44849.1"/>
    <property type="molecule type" value="Genomic_DNA"/>
</dbReference>
<accession>I0JL29</accession>
<dbReference type="KEGG" id="hhd:HBHAL_2505"/>
<keyword evidence="1" id="KW-0732">Signal</keyword>
<feature type="chain" id="PRO_5003630403" description="Flagellar protein FliL" evidence="1">
    <location>
        <begin position="29"/>
        <end position="135"/>
    </location>
</feature>
<gene>
    <name evidence="2" type="ordered locus">HBHAL_2505</name>
</gene>
<organism evidence="2 3">
    <name type="scientific">Halobacillus halophilus (strain ATCC 35676 / DSM 2266 / JCM 20832 / KCTC 3685 / LMG 17431 / NBRC 102448 / NCIMB 2269)</name>
    <name type="common">Sporosarcina halophila</name>
    <dbReference type="NCBI Taxonomy" id="866895"/>
    <lineage>
        <taxon>Bacteria</taxon>
        <taxon>Bacillati</taxon>
        <taxon>Bacillota</taxon>
        <taxon>Bacilli</taxon>
        <taxon>Bacillales</taxon>
        <taxon>Bacillaceae</taxon>
        <taxon>Halobacillus</taxon>
    </lineage>
</organism>
<reference evidence="2 3" key="1">
    <citation type="journal article" date="2013" name="Environ. Microbiol.">
        <title>Chloride and organic osmolytes: a hybrid strategy to cope with elevated salinities by the moderately halophilic, chloride-dependent bacterium Halobacillus halophilus.</title>
        <authorList>
            <person name="Saum S.H."/>
            <person name="Pfeiffer F."/>
            <person name="Palm P."/>
            <person name="Rampp M."/>
            <person name="Schuster S.C."/>
            <person name="Muller V."/>
            <person name="Oesterhelt D."/>
        </authorList>
    </citation>
    <scope>NUCLEOTIDE SEQUENCE [LARGE SCALE GENOMIC DNA]</scope>
    <source>
        <strain evidence="3">ATCC 35676 / DSM 2266 / JCM 20832 / KCTC 3685 / LMG 17431 / NBRC 102448 / NCIMB 2269</strain>
    </source>
</reference>
<keyword evidence="3" id="KW-1185">Reference proteome</keyword>
<dbReference type="HOGENOM" id="CLU_1882848_0_0_9"/>
<evidence type="ECO:0000313" key="3">
    <source>
        <dbReference type="Proteomes" id="UP000007397"/>
    </source>
</evidence>
<proteinExistence type="predicted"/>
<protein>
    <recommendedName>
        <fullName evidence="4">Flagellar protein FliL</fullName>
    </recommendedName>
</protein>
<evidence type="ECO:0008006" key="4">
    <source>
        <dbReference type="Google" id="ProtNLM"/>
    </source>
</evidence>
<sequence>MKKKNFILIFFVGLAIALASFFSVSLMASEKKLSDETIIVDNKEVSSKYFNDLNERTANLGESIIKNLDGTKYRLNTILLLAEKYPVQVIYLKSTKEATVKEKQHIKDKIHNIIKSKNFSEKETFEIVFEGNENI</sequence>
<dbReference type="AlphaFoldDB" id="I0JL29"/>